<dbReference type="Gene3D" id="1.10.760.10">
    <property type="entry name" value="Cytochrome c-like domain"/>
    <property type="match status" value="2"/>
</dbReference>
<evidence type="ECO:0000259" key="8">
    <source>
        <dbReference type="PROSITE" id="PS51007"/>
    </source>
</evidence>
<evidence type="ECO:0000256" key="7">
    <source>
        <dbReference type="ARBA" id="ARBA00023004"/>
    </source>
</evidence>
<keyword evidence="4" id="KW-0479">Metal-binding</keyword>
<sequence>MQRLHTALIVLIALFASSLPAHAAFPGGNVAYGERIFMQGINRVPACHNCHRKDAMGDDAIGTPRLAGQSPAYIYKQLRDFSTNRRMDNTMYVMNSNARDMSESDWRDVAAYVASLDYMKVGLSDMQRIEEYGYPIGARSAGRQLVLNGDPTRDIPPCYTCHGYNGRGLPDTYPMTGGQRYTYLVNQLKKWRSKERNNDPDNKMVNVAKNLSDTDIYNVATFLTSAPRGACKESCKTLLCCVW</sequence>
<keyword evidence="6" id="KW-0249">Electron transport</keyword>
<dbReference type="PANTHER" id="PTHR33751:SF9">
    <property type="entry name" value="CYTOCHROME C4"/>
    <property type="match status" value="1"/>
</dbReference>
<keyword evidence="7" id="KW-0408">Iron</keyword>
<evidence type="ECO:0000256" key="4">
    <source>
        <dbReference type="ARBA" id="ARBA00022723"/>
    </source>
</evidence>
<evidence type="ECO:0000256" key="2">
    <source>
        <dbReference type="ARBA" id="ARBA00022448"/>
    </source>
</evidence>
<comment type="subcellular location">
    <subcellularLocation>
        <location evidence="1">Periplasm</location>
    </subcellularLocation>
</comment>
<evidence type="ECO:0000313" key="9">
    <source>
        <dbReference type="EMBL" id="VAX02247.1"/>
    </source>
</evidence>
<dbReference type="GO" id="GO:0005506">
    <property type="term" value="F:iron ion binding"/>
    <property type="evidence" value="ECO:0007669"/>
    <property type="project" value="InterPro"/>
</dbReference>
<evidence type="ECO:0000256" key="6">
    <source>
        <dbReference type="ARBA" id="ARBA00022982"/>
    </source>
</evidence>
<evidence type="ECO:0000256" key="5">
    <source>
        <dbReference type="ARBA" id="ARBA00022764"/>
    </source>
</evidence>
<keyword evidence="5" id="KW-0574">Periplasm</keyword>
<reference evidence="9" key="1">
    <citation type="submission" date="2018-06" db="EMBL/GenBank/DDBJ databases">
        <authorList>
            <person name="Zhirakovskaya E."/>
        </authorList>
    </citation>
    <scope>NUCLEOTIDE SEQUENCE</scope>
</reference>
<dbReference type="PANTHER" id="PTHR33751">
    <property type="entry name" value="CBB3-TYPE CYTOCHROME C OXIDASE SUBUNIT FIXP"/>
    <property type="match status" value="1"/>
</dbReference>
<dbReference type="GO" id="GO:0009055">
    <property type="term" value="F:electron transfer activity"/>
    <property type="evidence" value="ECO:0007669"/>
    <property type="project" value="InterPro"/>
</dbReference>
<dbReference type="GO" id="GO:0042597">
    <property type="term" value="C:periplasmic space"/>
    <property type="evidence" value="ECO:0007669"/>
    <property type="project" value="UniProtKB-SubCell"/>
</dbReference>
<dbReference type="SUPFAM" id="SSF46626">
    <property type="entry name" value="Cytochrome c"/>
    <property type="match status" value="2"/>
</dbReference>
<feature type="domain" description="Cytochrome c" evidence="8">
    <location>
        <begin position="28"/>
        <end position="117"/>
    </location>
</feature>
<dbReference type="PROSITE" id="PS51007">
    <property type="entry name" value="CYTC"/>
    <property type="match status" value="2"/>
</dbReference>
<name>A0A3B1BB58_9ZZZZ</name>
<dbReference type="InterPro" id="IPR050597">
    <property type="entry name" value="Cytochrome_c_Oxidase_Subunit"/>
</dbReference>
<dbReference type="Pfam" id="PF00034">
    <property type="entry name" value="Cytochrom_C"/>
    <property type="match status" value="2"/>
</dbReference>
<gene>
    <name evidence="9" type="ORF">MNBD_GAMMA20-227</name>
</gene>
<evidence type="ECO:0000256" key="1">
    <source>
        <dbReference type="ARBA" id="ARBA00004418"/>
    </source>
</evidence>
<dbReference type="InterPro" id="IPR024167">
    <property type="entry name" value="Cytochrome_c4-like"/>
</dbReference>
<dbReference type="EMBL" id="UOFU01000258">
    <property type="protein sequence ID" value="VAX02247.1"/>
    <property type="molecule type" value="Genomic_DNA"/>
</dbReference>
<accession>A0A3B1BB58</accession>
<protein>
    <recommendedName>
        <fullName evidence="8">Cytochrome c domain-containing protein</fullName>
    </recommendedName>
</protein>
<dbReference type="GO" id="GO:0020037">
    <property type="term" value="F:heme binding"/>
    <property type="evidence" value="ECO:0007669"/>
    <property type="project" value="InterPro"/>
</dbReference>
<organism evidence="9">
    <name type="scientific">hydrothermal vent metagenome</name>
    <dbReference type="NCBI Taxonomy" id="652676"/>
    <lineage>
        <taxon>unclassified sequences</taxon>
        <taxon>metagenomes</taxon>
        <taxon>ecological metagenomes</taxon>
    </lineage>
</organism>
<proteinExistence type="predicted"/>
<dbReference type="InterPro" id="IPR009056">
    <property type="entry name" value="Cyt_c-like_dom"/>
</dbReference>
<dbReference type="PIRSF" id="PIRSF000005">
    <property type="entry name" value="Cytochrome_c4"/>
    <property type="match status" value="1"/>
</dbReference>
<dbReference type="AlphaFoldDB" id="A0A3B1BB58"/>
<keyword evidence="2" id="KW-0813">Transport</keyword>
<keyword evidence="3" id="KW-0349">Heme</keyword>
<dbReference type="InterPro" id="IPR036909">
    <property type="entry name" value="Cyt_c-like_dom_sf"/>
</dbReference>
<feature type="domain" description="Cytochrome c" evidence="8">
    <location>
        <begin position="137"/>
        <end position="227"/>
    </location>
</feature>
<evidence type="ECO:0000256" key="3">
    <source>
        <dbReference type="ARBA" id="ARBA00022617"/>
    </source>
</evidence>